<feature type="region of interest" description="Disordered" evidence="6">
    <location>
        <begin position="87"/>
        <end position="216"/>
    </location>
</feature>
<dbReference type="EMBL" id="GG692396">
    <property type="protein sequence ID" value="EER34705.1"/>
    <property type="molecule type" value="Genomic_DNA"/>
</dbReference>
<dbReference type="GO" id="GO:0010468">
    <property type="term" value="P:regulation of gene expression"/>
    <property type="evidence" value="ECO:0007669"/>
    <property type="project" value="UniProtKB-ARBA"/>
</dbReference>
<dbReference type="GO" id="GO:0005654">
    <property type="term" value="C:nucleoplasm"/>
    <property type="evidence" value="ECO:0007669"/>
    <property type="project" value="UniProtKB-ARBA"/>
</dbReference>
<accession>C5M6T5</accession>
<dbReference type="RefSeq" id="XP_002547260.1">
    <property type="nucleotide sequence ID" value="XM_002547214.1"/>
</dbReference>
<evidence type="ECO:0000313" key="8">
    <source>
        <dbReference type="Proteomes" id="UP000002037"/>
    </source>
</evidence>
<keyword evidence="2" id="KW-0678">Repressor</keyword>
<dbReference type="GeneID" id="8300781"/>
<dbReference type="VEuPathDB" id="FungiDB:CTRG_01566"/>
<gene>
    <name evidence="7" type="ORF">CTRG_01566</name>
</gene>
<dbReference type="eggNOG" id="ENOG502S36P">
    <property type="taxonomic scope" value="Eukaryota"/>
</dbReference>
<dbReference type="OrthoDB" id="20886at2759"/>
<dbReference type="Gene3D" id="1.20.5.1500">
    <property type="match status" value="1"/>
</dbReference>
<evidence type="ECO:0000256" key="4">
    <source>
        <dbReference type="ARBA" id="ARBA00023163"/>
    </source>
</evidence>
<feature type="compositionally biased region" description="Acidic residues" evidence="6">
    <location>
        <begin position="234"/>
        <end position="245"/>
    </location>
</feature>
<dbReference type="HOGENOM" id="CLU_031124_0_0_1"/>
<comment type="subcellular location">
    <subcellularLocation>
        <location evidence="1">Nucleus</location>
    </subcellularLocation>
</comment>
<feature type="compositionally biased region" description="Acidic residues" evidence="6">
    <location>
        <begin position="179"/>
        <end position="190"/>
    </location>
</feature>
<dbReference type="STRING" id="294747.C5M6T5"/>
<feature type="compositionally biased region" description="Basic and acidic residues" evidence="6">
    <location>
        <begin position="122"/>
        <end position="142"/>
    </location>
</feature>
<proteinExistence type="predicted"/>
<keyword evidence="8" id="KW-1185">Reference proteome</keyword>
<feature type="compositionally biased region" description="Basic and acidic residues" evidence="6">
    <location>
        <begin position="152"/>
        <end position="175"/>
    </location>
</feature>
<evidence type="ECO:0008006" key="9">
    <source>
        <dbReference type="Google" id="ProtNLM"/>
    </source>
</evidence>
<feature type="region of interest" description="Disordered" evidence="6">
    <location>
        <begin position="230"/>
        <end position="396"/>
    </location>
</feature>
<dbReference type="SMART" id="SM01401">
    <property type="entry name" value="Sds3"/>
    <property type="match status" value="1"/>
</dbReference>
<protein>
    <recommendedName>
        <fullName evidence="9">Transcriptional regulatory protein DEP1</fullName>
    </recommendedName>
</protein>
<evidence type="ECO:0000256" key="3">
    <source>
        <dbReference type="ARBA" id="ARBA00023015"/>
    </source>
</evidence>
<name>C5M6T5_CANTT</name>
<dbReference type="PANTHER" id="PTHR21964">
    <property type="entry name" value="BREAST CANCER METASTASIS-SUPPRESSOR 1"/>
    <property type="match status" value="1"/>
</dbReference>
<organism evidence="7 8">
    <name type="scientific">Candida tropicalis (strain ATCC MYA-3404 / T1)</name>
    <name type="common">Yeast</name>
    <dbReference type="NCBI Taxonomy" id="294747"/>
    <lineage>
        <taxon>Eukaryota</taxon>
        <taxon>Fungi</taxon>
        <taxon>Dikarya</taxon>
        <taxon>Ascomycota</taxon>
        <taxon>Saccharomycotina</taxon>
        <taxon>Pichiomycetes</taxon>
        <taxon>Debaryomycetaceae</taxon>
        <taxon>Candida/Lodderomyces clade</taxon>
        <taxon>Candida</taxon>
    </lineage>
</organism>
<dbReference type="InterPro" id="IPR013907">
    <property type="entry name" value="Sds3"/>
</dbReference>
<keyword evidence="4" id="KW-0804">Transcription</keyword>
<evidence type="ECO:0000256" key="1">
    <source>
        <dbReference type="ARBA" id="ARBA00004123"/>
    </source>
</evidence>
<dbReference type="Proteomes" id="UP000002037">
    <property type="component" value="Unassembled WGS sequence"/>
</dbReference>
<dbReference type="AlphaFoldDB" id="C5M6T5"/>
<evidence type="ECO:0000256" key="5">
    <source>
        <dbReference type="ARBA" id="ARBA00023242"/>
    </source>
</evidence>
<sequence length="636" mass="71930">MPMTQAETDIKNPELMDNIPLSPPADKNNVLNGDGESDQTSNQAENITMGKDSPLSDITTSPVPFDLSLREVDGEIQSTIYNIEKLLDEQEKEAKQESEKRDSIERSERAVEEVLQELENNSESKPESDLKNEKEETKHPEEEQNQSQQDGENLKNKDDLDHNNISEDIKNKDSYESSELSDLDENQSEAETDKMDFLDEIDTVNDNEGLSNGLTDLQTLSQLTELARLKEMDSDFGDDEDDDDDTDRRELILDGDKEKPETNGELRKRPLEKDDDTDRKKLKQLKTEDSKNPDEKPVKLIELDDDEGDKELEVKLKGTAEEEEDDDNGAEAEPEDEGELNENENEESLQQVTPDSDKLKNNNVSVVGEDFGAEAEAEAEVEVEVEAEEEDEEEDEVYINEQRMQAIEELIAIESNFAELRDKLFKDKLALLERELQLCLEGSHPELSKIYGKINGFYQDGLRLANANLSYKLKCVDKETIATRTSIHQNFMRNLIDTKNSMITDTTSLWYKINKERNQLDQLVPDFNYSAIPAIPNVTISLEDMLPNGYIEGASEPPIPKKLLKQNTLVQLVQQRNSINEQLGILNGLVEFHGFPSAINAGLDDDIPSDVANELLLNRASDEEINEDLRAMGIST</sequence>
<evidence type="ECO:0000256" key="2">
    <source>
        <dbReference type="ARBA" id="ARBA00022491"/>
    </source>
</evidence>
<reference evidence="7 8" key="1">
    <citation type="journal article" date="2009" name="Nature">
        <title>Evolution of pathogenicity and sexual reproduction in eight Candida genomes.</title>
        <authorList>
            <person name="Butler G."/>
            <person name="Rasmussen M.D."/>
            <person name="Lin M.F."/>
            <person name="Santos M.A."/>
            <person name="Sakthikumar S."/>
            <person name="Munro C.A."/>
            <person name="Rheinbay E."/>
            <person name="Grabherr M."/>
            <person name="Forche A."/>
            <person name="Reedy J.L."/>
            <person name="Agrafioti I."/>
            <person name="Arnaud M.B."/>
            <person name="Bates S."/>
            <person name="Brown A.J."/>
            <person name="Brunke S."/>
            <person name="Costanzo M.C."/>
            <person name="Fitzpatrick D.A."/>
            <person name="de Groot P.W."/>
            <person name="Harris D."/>
            <person name="Hoyer L.L."/>
            <person name="Hube B."/>
            <person name="Klis F.M."/>
            <person name="Kodira C."/>
            <person name="Lennard N."/>
            <person name="Logue M.E."/>
            <person name="Martin R."/>
            <person name="Neiman A.M."/>
            <person name="Nikolaou E."/>
            <person name="Quail M.A."/>
            <person name="Quinn J."/>
            <person name="Santos M.C."/>
            <person name="Schmitzberger F.F."/>
            <person name="Sherlock G."/>
            <person name="Shah P."/>
            <person name="Silverstein K.A."/>
            <person name="Skrzypek M.S."/>
            <person name="Soll D."/>
            <person name="Staggs R."/>
            <person name="Stansfield I."/>
            <person name="Stumpf M.P."/>
            <person name="Sudbery P.E."/>
            <person name="Srikantha T."/>
            <person name="Zeng Q."/>
            <person name="Berman J."/>
            <person name="Berriman M."/>
            <person name="Heitman J."/>
            <person name="Gow N.A."/>
            <person name="Lorenz M.C."/>
            <person name="Birren B.W."/>
            <person name="Kellis M."/>
            <person name="Cuomo C.A."/>
        </authorList>
    </citation>
    <scope>NUCLEOTIDE SEQUENCE [LARGE SCALE GENOMIC DNA]</scope>
    <source>
        <strain evidence="8">ATCC MYA-3404 / T1</strain>
    </source>
</reference>
<feature type="compositionally biased region" description="Basic and acidic residues" evidence="6">
    <location>
        <begin position="87"/>
        <end position="112"/>
    </location>
</feature>
<feature type="compositionally biased region" description="Acidic residues" evidence="6">
    <location>
        <begin position="371"/>
        <end position="396"/>
    </location>
</feature>
<keyword evidence="3" id="KW-0805">Transcription regulation</keyword>
<keyword evidence="5" id="KW-0539">Nucleus</keyword>
<evidence type="ECO:0000313" key="7">
    <source>
        <dbReference type="EMBL" id="EER34705.1"/>
    </source>
</evidence>
<feature type="compositionally biased region" description="Basic and acidic residues" evidence="6">
    <location>
        <begin position="246"/>
        <end position="302"/>
    </location>
</feature>
<feature type="compositionally biased region" description="Acidic residues" evidence="6">
    <location>
        <begin position="321"/>
        <end position="347"/>
    </location>
</feature>
<feature type="compositionally biased region" description="Polar residues" evidence="6">
    <location>
        <begin position="206"/>
        <end position="216"/>
    </location>
</feature>
<feature type="region of interest" description="Disordered" evidence="6">
    <location>
        <begin position="1"/>
        <end position="63"/>
    </location>
</feature>
<dbReference type="Pfam" id="PF08598">
    <property type="entry name" value="Sds3"/>
    <property type="match status" value="1"/>
</dbReference>
<feature type="compositionally biased region" description="Basic and acidic residues" evidence="6">
    <location>
        <begin position="311"/>
        <end position="320"/>
    </location>
</feature>
<evidence type="ECO:0000256" key="6">
    <source>
        <dbReference type="SAM" id="MobiDB-lite"/>
    </source>
</evidence>
<dbReference type="KEGG" id="ctp:CTRG_01566"/>